<feature type="region of interest" description="Disordered" evidence="1">
    <location>
        <begin position="1076"/>
        <end position="1105"/>
    </location>
</feature>
<feature type="compositionally biased region" description="Pro residues" evidence="1">
    <location>
        <begin position="977"/>
        <end position="998"/>
    </location>
</feature>
<feature type="transmembrane region" description="Helical" evidence="2">
    <location>
        <begin position="931"/>
        <end position="953"/>
    </location>
</feature>
<name>A0A7S4A0J3_9STRA</name>
<feature type="transmembrane region" description="Helical" evidence="2">
    <location>
        <begin position="364"/>
        <end position="383"/>
    </location>
</feature>
<protein>
    <submittedName>
        <fullName evidence="3">Uncharacterized protein</fullName>
    </submittedName>
</protein>
<organism evidence="3">
    <name type="scientific">Pelagomonas calceolata</name>
    <dbReference type="NCBI Taxonomy" id="35677"/>
    <lineage>
        <taxon>Eukaryota</taxon>
        <taxon>Sar</taxon>
        <taxon>Stramenopiles</taxon>
        <taxon>Ochrophyta</taxon>
        <taxon>Pelagophyceae</taxon>
        <taxon>Pelagomonadales</taxon>
        <taxon>Pelagomonadaceae</taxon>
        <taxon>Pelagomonas</taxon>
    </lineage>
</organism>
<keyword evidence="2" id="KW-0812">Transmembrane</keyword>
<proteinExistence type="predicted"/>
<accession>A0A7S4A0J3</accession>
<keyword evidence="2" id="KW-0472">Membrane</keyword>
<keyword evidence="2" id="KW-1133">Transmembrane helix</keyword>
<feature type="transmembrane region" description="Helical" evidence="2">
    <location>
        <begin position="230"/>
        <end position="249"/>
    </location>
</feature>
<feature type="transmembrane region" description="Helical" evidence="2">
    <location>
        <begin position="620"/>
        <end position="643"/>
    </location>
</feature>
<evidence type="ECO:0000256" key="1">
    <source>
        <dbReference type="SAM" id="MobiDB-lite"/>
    </source>
</evidence>
<dbReference type="AlphaFoldDB" id="A0A7S4A0J3"/>
<dbReference type="EMBL" id="HBIW01018102">
    <property type="protein sequence ID" value="CAE0700150.1"/>
    <property type="molecule type" value="Transcribed_RNA"/>
</dbReference>
<feature type="transmembrane region" description="Helical" evidence="2">
    <location>
        <begin position="702"/>
        <end position="720"/>
    </location>
</feature>
<evidence type="ECO:0000313" key="3">
    <source>
        <dbReference type="EMBL" id="CAE0700150.1"/>
    </source>
</evidence>
<feature type="region of interest" description="Disordered" evidence="1">
    <location>
        <begin position="974"/>
        <end position="1025"/>
    </location>
</feature>
<gene>
    <name evidence="3" type="ORF">PCAL00307_LOCUS15586</name>
</gene>
<feature type="transmembrane region" description="Helical" evidence="2">
    <location>
        <begin position="24"/>
        <end position="40"/>
    </location>
</feature>
<feature type="transmembrane region" description="Helical" evidence="2">
    <location>
        <begin position="339"/>
        <end position="358"/>
    </location>
</feature>
<feature type="transmembrane region" description="Helical" evidence="2">
    <location>
        <begin position="131"/>
        <end position="154"/>
    </location>
</feature>
<reference evidence="3" key="1">
    <citation type="submission" date="2021-01" db="EMBL/GenBank/DDBJ databases">
        <authorList>
            <person name="Corre E."/>
            <person name="Pelletier E."/>
            <person name="Niang G."/>
            <person name="Scheremetjew M."/>
            <person name="Finn R."/>
            <person name="Kale V."/>
            <person name="Holt S."/>
            <person name="Cochrane G."/>
            <person name="Meng A."/>
            <person name="Brown T."/>
            <person name="Cohen L."/>
        </authorList>
    </citation>
    <scope>NUCLEOTIDE SEQUENCE</scope>
    <source>
        <strain evidence="3">CCMP1756</strain>
    </source>
</reference>
<feature type="transmembrane region" description="Helical" evidence="2">
    <location>
        <begin position="663"/>
        <end position="682"/>
    </location>
</feature>
<feature type="transmembrane region" description="Helical" evidence="2">
    <location>
        <begin position="594"/>
        <end position="614"/>
    </location>
</feature>
<feature type="compositionally biased region" description="Basic residues" evidence="1">
    <location>
        <begin position="1086"/>
        <end position="1105"/>
    </location>
</feature>
<evidence type="ECO:0000256" key="2">
    <source>
        <dbReference type="SAM" id="Phobius"/>
    </source>
</evidence>
<feature type="transmembrane region" description="Helical" evidence="2">
    <location>
        <begin position="255"/>
        <end position="273"/>
    </location>
</feature>
<sequence>MSHNWLIIVNWAVIMNTLTKKKRLVVVINWVCFATFHNWWKEGRVRLKGYVTGRYYRKVGAASADDVDVAVEVTFLSLYEKGINAILPLVSLDLREKWAPTPREVLEEARDGPTAPDSIIAAEFDIPYSGLLGWLGVVWYFGVYWLWISTYLGFQDALMGGGAPGSVAELVLAAMDPGNGGRPIGGGGKAFVEDNLFAIAPYEPCFGLYRLSEKVMHDVWSKVRSSRWRLVPFLLAVVAICGGFAYQFHLPTKDVVVVLLVVAAAVALFRWTMPIYDWTRAERSSYSGDDLGHVGEVKMDSTGSSILLNGVEGKEREAEADYIAVGYVPRGTLLEPRPACPLMVALLLVLFGALGIVLDYFIVGGGYRCGLAGAIFGGVVGFVRFGRKQYGVPEVIVVSAEALRVAGLTGMLFAAGGVHGQRCSTLEVRDGPPEDLKTGESWEGKPDILLVPCDPTASSIVGKGRTMIHETGWKVYVKPSPSNQNYRRWQLLASTHEIKTVTVPQLNKLVDLDALPKGTIVRVPATDVADAALKVVAAANAVKEFPPGVPWKKRTPTTFRNAHYEVRDDPKRQVHQHGVDLTLRSLRKAGARAALCRLIGVALAFLCSAAVASWCGLGAGVLTACVCVVTLGLCLPRIMGASVDMLSEAKHSVTVKYRRGPRLAFYVAVLVALVVAALLFVGFDSLGIASSCGLFAGAESSVAVLVCGLLAVGAGIFGATRSVSVIIAGRNYGLGVQAPKFQVGVDAAKEKGQTSKANTKPIVINHASCTTLCFIHSCKVGDCVEVVRLVDGCIFDGHVVAVNVGDGRSIATTYDVSYENGVRENGVERHRIWIKGGRNVICSVVPTTDEMLNQKLCDGFLCTEVMEAVFADVHATTQHNYWVYQCRLPEHLQRVMDHSFCTLDKLPTKIAEMIEPHLELVESSCTVSDPVVAFFAFAVACLTALIALPGAVLDDVVNAATACRFWTTPRRNVGPAAVPPPPRRLAPAPAPSPAPAPTPRVRRSCTPVSSYVESDDDENGAAAPPKDSRVAVLYAGGQWYEGTVVDVLDGSRALVRFDNYETANQVNFASAPFRITRFGPEPVPQRRGKRKAPTSSRPSKRPRRS</sequence>